<feature type="transmembrane region" description="Helical" evidence="6">
    <location>
        <begin position="38"/>
        <end position="63"/>
    </location>
</feature>
<dbReference type="AlphaFoldDB" id="A0A7C5XGC5"/>
<keyword evidence="4 6" id="KW-1133">Transmembrane helix</keyword>
<feature type="transmembrane region" description="Helical" evidence="6">
    <location>
        <begin position="83"/>
        <end position="108"/>
    </location>
</feature>
<name>A0A7C5XGC5_9CREN</name>
<dbReference type="GO" id="GO:0015658">
    <property type="term" value="F:branched-chain amino acid transmembrane transporter activity"/>
    <property type="evidence" value="ECO:0007669"/>
    <property type="project" value="InterPro"/>
</dbReference>
<comment type="caution">
    <text evidence="7">The sequence shown here is derived from an EMBL/GenBank/DDBJ whole genome shotgun (WGS) entry which is preliminary data.</text>
</comment>
<organism evidence="7">
    <name type="scientific">Ignisphaera aggregans</name>
    <dbReference type="NCBI Taxonomy" id="334771"/>
    <lineage>
        <taxon>Archaea</taxon>
        <taxon>Thermoproteota</taxon>
        <taxon>Thermoprotei</taxon>
        <taxon>Desulfurococcales</taxon>
        <taxon>Desulfurococcaceae</taxon>
        <taxon>Ignisphaera</taxon>
    </lineage>
</organism>
<evidence type="ECO:0000256" key="6">
    <source>
        <dbReference type="SAM" id="Phobius"/>
    </source>
</evidence>
<dbReference type="PANTHER" id="PTHR30482:SF1">
    <property type="entry name" value="BRANCHED-CHAIN AMINO ACID TRANSPORT PERMEASE PROTEIN LIVM-RELATED"/>
    <property type="match status" value="1"/>
</dbReference>
<feature type="transmembrane region" description="Helical" evidence="6">
    <location>
        <begin position="160"/>
        <end position="181"/>
    </location>
</feature>
<evidence type="ECO:0000313" key="8">
    <source>
        <dbReference type="EMBL" id="HHR95914.1"/>
    </source>
</evidence>
<evidence type="ECO:0000256" key="1">
    <source>
        <dbReference type="ARBA" id="ARBA00004651"/>
    </source>
</evidence>
<protein>
    <submittedName>
        <fullName evidence="7">Branched-chain amino acid ABC transporter permease</fullName>
    </submittedName>
</protein>
<dbReference type="InterPro" id="IPR001851">
    <property type="entry name" value="ABC_transp_permease"/>
</dbReference>
<accession>A0A7C5XGC5</accession>
<evidence type="ECO:0000256" key="2">
    <source>
        <dbReference type="ARBA" id="ARBA00022475"/>
    </source>
</evidence>
<evidence type="ECO:0000313" key="7">
    <source>
        <dbReference type="EMBL" id="HHP81639.1"/>
    </source>
</evidence>
<feature type="transmembrane region" description="Helical" evidence="6">
    <location>
        <begin position="215"/>
        <end position="235"/>
    </location>
</feature>
<feature type="transmembrane region" description="Helical" evidence="6">
    <location>
        <begin position="255"/>
        <end position="277"/>
    </location>
</feature>
<evidence type="ECO:0000256" key="3">
    <source>
        <dbReference type="ARBA" id="ARBA00022692"/>
    </source>
</evidence>
<gene>
    <name evidence="8" type="ORF">ENL47_03625</name>
    <name evidence="7" type="ORF">ENM84_03140</name>
</gene>
<dbReference type="EMBL" id="DRUB01000064">
    <property type="protein sequence ID" value="HHR95914.1"/>
    <property type="molecule type" value="Genomic_DNA"/>
</dbReference>
<dbReference type="InterPro" id="IPR043428">
    <property type="entry name" value="LivM-like"/>
</dbReference>
<feature type="transmembrane region" description="Helical" evidence="6">
    <location>
        <begin position="6"/>
        <end position="26"/>
    </location>
</feature>
<keyword evidence="3 6" id="KW-0812">Transmembrane</keyword>
<dbReference type="GO" id="GO:0005886">
    <property type="term" value="C:plasma membrane"/>
    <property type="evidence" value="ECO:0007669"/>
    <property type="project" value="UniProtKB-SubCell"/>
</dbReference>
<dbReference type="CDD" id="cd06581">
    <property type="entry name" value="TM_PBP1_LivM_like"/>
    <property type="match status" value="1"/>
</dbReference>
<keyword evidence="2" id="KW-1003">Cell membrane</keyword>
<feature type="transmembrane region" description="Helical" evidence="6">
    <location>
        <begin position="120"/>
        <end position="140"/>
    </location>
</feature>
<dbReference type="EMBL" id="DRZI01000132">
    <property type="protein sequence ID" value="HHP81639.1"/>
    <property type="molecule type" value="Genomic_DNA"/>
</dbReference>
<reference evidence="7" key="1">
    <citation type="journal article" date="2020" name="mSystems">
        <title>Genome- and Community-Level Interaction Insights into Carbon Utilization and Element Cycling Functions of Hydrothermarchaeota in Hydrothermal Sediment.</title>
        <authorList>
            <person name="Zhou Z."/>
            <person name="Liu Y."/>
            <person name="Xu W."/>
            <person name="Pan J."/>
            <person name="Luo Z.H."/>
            <person name="Li M."/>
        </authorList>
    </citation>
    <scope>NUCLEOTIDE SEQUENCE [LARGE SCALE GENOMIC DNA]</scope>
    <source>
        <strain evidence="8">SpSt-1</strain>
        <strain evidence="7">SpSt-1121</strain>
    </source>
</reference>
<dbReference type="PANTHER" id="PTHR30482">
    <property type="entry name" value="HIGH-AFFINITY BRANCHED-CHAIN AMINO ACID TRANSPORT SYSTEM PERMEASE"/>
    <property type="match status" value="1"/>
</dbReference>
<evidence type="ECO:0000256" key="4">
    <source>
        <dbReference type="ARBA" id="ARBA00022989"/>
    </source>
</evidence>
<proteinExistence type="predicted"/>
<keyword evidence="5 6" id="KW-0472">Membrane</keyword>
<sequence>MSFEYLALNFGIGAILALSLNIEVGLTGIPQFGRVMAVLVGALAAGGLMSRIAAALLGLPWGVEYAEASSRYASIINTALANNPLLAIALLITALVLAIVLGGIIGYAAAFPALRLRESYLGITLLSFGEILRSILYNYTPLIGGTKGLSIPDVFRFIHGYRSQVAIAFILVMTIIALLIAERINRSPLGRAMKAVRDSEIAAEVYGKDIATIRAYALIIGSSMASVAGALYALFTQTIYAYQFSRYEFTFLPWAYMMLGGVGNNIGVVLGVLLFSTARMMIVMYKYEISMVIPIDPIWLEYLLTGLIIVVITIFRPKGLLPEKPAFTLPRKAIEDIAKNVRSESE</sequence>
<feature type="transmembrane region" description="Helical" evidence="6">
    <location>
        <begin position="298"/>
        <end position="315"/>
    </location>
</feature>
<dbReference type="Pfam" id="PF02653">
    <property type="entry name" value="BPD_transp_2"/>
    <property type="match status" value="1"/>
</dbReference>
<comment type="subcellular location">
    <subcellularLocation>
        <location evidence="1">Cell membrane</location>
        <topology evidence="1">Multi-pass membrane protein</topology>
    </subcellularLocation>
</comment>
<evidence type="ECO:0000256" key="5">
    <source>
        <dbReference type="ARBA" id="ARBA00023136"/>
    </source>
</evidence>